<protein>
    <recommendedName>
        <fullName evidence="1">Fibronectin type-III domain-containing protein</fullName>
    </recommendedName>
</protein>
<dbReference type="InterPro" id="IPR036116">
    <property type="entry name" value="FN3_sf"/>
</dbReference>
<dbReference type="EMBL" id="JAMKOV010000001">
    <property type="protein sequence ID" value="KAI8044847.1"/>
    <property type="molecule type" value="Genomic_DNA"/>
</dbReference>
<evidence type="ECO:0000313" key="3">
    <source>
        <dbReference type="Proteomes" id="UP001059596"/>
    </source>
</evidence>
<accession>A0A9P9YXC5</accession>
<dbReference type="PROSITE" id="PS50853">
    <property type="entry name" value="FN3"/>
    <property type="match status" value="1"/>
</dbReference>
<dbReference type="Proteomes" id="UP001059596">
    <property type="component" value="Chromosome 3R"/>
</dbReference>
<dbReference type="InterPro" id="IPR003961">
    <property type="entry name" value="FN3_dom"/>
</dbReference>
<dbReference type="SMART" id="SM00060">
    <property type="entry name" value="FN3"/>
    <property type="match status" value="1"/>
</dbReference>
<reference evidence="2" key="1">
    <citation type="journal article" date="2023" name="Genome Biol. Evol.">
        <title>Long-read-based Genome Assembly of Drosophila gunungcola Reveals Fewer Chemosensory Genes in Flower-breeding Species.</title>
        <authorList>
            <person name="Negi A."/>
            <person name="Liao B.Y."/>
            <person name="Yeh S.D."/>
        </authorList>
    </citation>
    <scope>NUCLEOTIDE SEQUENCE</scope>
    <source>
        <strain evidence="2">Sukarami</strain>
    </source>
</reference>
<dbReference type="CDD" id="cd00063">
    <property type="entry name" value="FN3"/>
    <property type="match status" value="1"/>
</dbReference>
<name>A0A9P9YXC5_9MUSC</name>
<dbReference type="Gene3D" id="2.60.40.10">
    <property type="entry name" value="Immunoglobulins"/>
    <property type="match status" value="1"/>
</dbReference>
<evidence type="ECO:0000313" key="2">
    <source>
        <dbReference type="EMBL" id="KAI8044847.1"/>
    </source>
</evidence>
<evidence type="ECO:0000259" key="1">
    <source>
        <dbReference type="PROSITE" id="PS50853"/>
    </source>
</evidence>
<gene>
    <name evidence="2" type="ORF">M5D96_001022</name>
</gene>
<proteinExistence type="predicted"/>
<dbReference type="PRINTS" id="PR00014">
    <property type="entry name" value="FNTYPEIII"/>
</dbReference>
<dbReference type="InterPro" id="IPR013783">
    <property type="entry name" value="Ig-like_fold"/>
</dbReference>
<dbReference type="AlphaFoldDB" id="A0A9P9YXC5"/>
<organism evidence="2 3">
    <name type="scientific">Drosophila gunungcola</name>
    <name type="common">fruit fly</name>
    <dbReference type="NCBI Taxonomy" id="103775"/>
    <lineage>
        <taxon>Eukaryota</taxon>
        <taxon>Metazoa</taxon>
        <taxon>Ecdysozoa</taxon>
        <taxon>Arthropoda</taxon>
        <taxon>Hexapoda</taxon>
        <taxon>Insecta</taxon>
        <taxon>Pterygota</taxon>
        <taxon>Neoptera</taxon>
        <taxon>Endopterygota</taxon>
        <taxon>Diptera</taxon>
        <taxon>Brachycera</taxon>
        <taxon>Muscomorpha</taxon>
        <taxon>Ephydroidea</taxon>
        <taxon>Drosophilidae</taxon>
        <taxon>Drosophila</taxon>
        <taxon>Sophophora</taxon>
    </lineage>
</organism>
<feature type="domain" description="Fibronectin type-III" evidence="1">
    <location>
        <begin position="3"/>
        <end position="96"/>
    </location>
</feature>
<sequence>MKPPAAPQIIVQYASADSIRVSWDAPDDGGAPLQGYSISYHTADESWSNTELLPENNAFTISGLKCGNQYIIKMSAHNMVGSGVASEEINVWTKGKGKLKLGCNPQQSCAEFKFYLLTTNVTR</sequence>
<comment type="caution">
    <text evidence="2">The sequence shown here is derived from an EMBL/GenBank/DDBJ whole genome shotgun (WGS) entry which is preliminary data.</text>
</comment>
<dbReference type="SUPFAM" id="SSF49265">
    <property type="entry name" value="Fibronectin type III"/>
    <property type="match status" value="1"/>
</dbReference>
<keyword evidence="3" id="KW-1185">Reference proteome</keyword>
<dbReference type="Pfam" id="PF00041">
    <property type="entry name" value="fn3"/>
    <property type="match status" value="1"/>
</dbReference>